<dbReference type="Pfam" id="PF07690">
    <property type="entry name" value="MFS_1"/>
    <property type="match status" value="1"/>
</dbReference>
<feature type="transmembrane region" description="Helical" evidence="8">
    <location>
        <begin position="420"/>
        <end position="441"/>
    </location>
</feature>
<evidence type="ECO:0000256" key="5">
    <source>
        <dbReference type="ARBA" id="ARBA00023136"/>
    </source>
</evidence>
<evidence type="ECO:0000256" key="3">
    <source>
        <dbReference type="ARBA" id="ARBA00022692"/>
    </source>
</evidence>
<feature type="transmembrane region" description="Helical" evidence="8">
    <location>
        <begin position="282"/>
        <end position="305"/>
    </location>
</feature>
<feature type="domain" description="Major facilitator superfamily (MFS) profile" evidence="10">
    <location>
        <begin position="89"/>
        <end position="581"/>
    </location>
</feature>
<dbReference type="OrthoDB" id="10021397at2759"/>
<dbReference type="GO" id="GO:0022857">
    <property type="term" value="F:transmembrane transporter activity"/>
    <property type="evidence" value="ECO:0007669"/>
    <property type="project" value="InterPro"/>
</dbReference>
<dbReference type="CDD" id="cd17502">
    <property type="entry name" value="MFS_Azr1_MDR_like"/>
    <property type="match status" value="1"/>
</dbReference>
<evidence type="ECO:0000256" key="1">
    <source>
        <dbReference type="ARBA" id="ARBA00004141"/>
    </source>
</evidence>
<feature type="region of interest" description="Disordered" evidence="7">
    <location>
        <begin position="49"/>
        <end position="71"/>
    </location>
</feature>
<dbReference type="GO" id="GO:0005886">
    <property type="term" value="C:plasma membrane"/>
    <property type="evidence" value="ECO:0007669"/>
    <property type="project" value="TreeGrafter"/>
</dbReference>
<feature type="transmembrane region" description="Helical" evidence="8">
    <location>
        <begin position="242"/>
        <end position="261"/>
    </location>
</feature>
<dbReference type="AlphaFoldDB" id="A0A9W9KQX3"/>
<evidence type="ECO:0000313" key="12">
    <source>
        <dbReference type="Proteomes" id="UP001149165"/>
    </source>
</evidence>
<organism evidence="11 12">
    <name type="scientific">Penicillium angulare</name>
    <dbReference type="NCBI Taxonomy" id="116970"/>
    <lineage>
        <taxon>Eukaryota</taxon>
        <taxon>Fungi</taxon>
        <taxon>Dikarya</taxon>
        <taxon>Ascomycota</taxon>
        <taxon>Pezizomycotina</taxon>
        <taxon>Eurotiomycetes</taxon>
        <taxon>Eurotiomycetidae</taxon>
        <taxon>Eurotiales</taxon>
        <taxon>Aspergillaceae</taxon>
        <taxon>Penicillium</taxon>
    </lineage>
</organism>
<feature type="signal peptide" evidence="9">
    <location>
        <begin position="1"/>
        <end position="23"/>
    </location>
</feature>
<feature type="transmembrane region" description="Helical" evidence="8">
    <location>
        <begin position="558"/>
        <end position="578"/>
    </location>
</feature>
<dbReference type="PROSITE" id="PS50850">
    <property type="entry name" value="MFS"/>
    <property type="match status" value="1"/>
</dbReference>
<feature type="transmembrane region" description="Helical" evidence="8">
    <location>
        <begin position="311"/>
        <end position="335"/>
    </location>
</feature>
<keyword evidence="6" id="KW-0325">Glycoprotein</keyword>
<evidence type="ECO:0000256" key="6">
    <source>
        <dbReference type="ARBA" id="ARBA00023180"/>
    </source>
</evidence>
<dbReference type="PANTHER" id="PTHR23501:SF193">
    <property type="entry name" value="MULTIDRUG TRANSPORTER, PUTATIVE (AFU_ORTHOLOGUE AFUA_8G00940)-RELATED"/>
    <property type="match status" value="1"/>
</dbReference>
<feature type="chain" id="PRO_5040841598" evidence="9">
    <location>
        <begin position="24"/>
        <end position="586"/>
    </location>
</feature>
<keyword evidence="9" id="KW-0732">Signal</keyword>
<dbReference type="Gene3D" id="1.20.1250.20">
    <property type="entry name" value="MFS general substrate transporter like domains"/>
    <property type="match status" value="2"/>
</dbReference>
<dbReference type="Proteomes" id="UP001149165">
    <property type="component" value="Unassembled WGS sequence"/>
</dbReference>
<comment type="caution">
    <text evidence="11">The sequence shown here is derived from an EMBL/GenBank/DDBJ whole genome shotgun (WGS) entry which is preliminary data.</text>
</comment>
<feature type="transmembrane region" description="Helical" evidence="8">
    <location>
        <begin position="393"/>
        <end position="413"/>
    </location>
</feature>
<sequence>MSNAPQLWPSAFTLLLPPFLLQTSEMALMEKRTDGINLGSALKTEANVLRDGESQRPSDSGSGSQVNRSVGNDDENEVQYLTGAKLTLVILALIAIALLVMLDMSIVATAIPKMTSDFHTTADVGWYGSAYLLTSCSLQPMSGKLYTRFRIKHTYMAFIALFEVGSLICGVATSSNMFIVGRAIAGMGSAGIANGAVTILCASVPLPKRPLYFGIVGSCGQIGVVASPLIGGVLTEYATWRWCFYMNLPIGGLAVFALLFISFPEHSLRGSEPQPRIKVTSLFSELDIIGFLLLSPALVMFLLALEWGGSVYLWNSAIVIGLFCGSAGNVALFMLWEYKKGDEAMIPLKLIKQRVFYCASLTSFFLYANSLITSYYLAIYFQGVRGKSPMFSGVYMLPGIIAQMAAGFISGWAVTRIGYYLPPTALGTILCAVGAGLMSMFKPHTSFGVWVGFQVLAGVGRGCALQNSLIAVQNNLPPSKIAVSMAFLYFCQTFGGALWLSFAGTLFNAGLTTLLPTYAPGVSVAKVMSAGVSGIRSVVPHSSVDGVVMAYNNAVQHVFYMVSGTATAAFIFSWGLGWKSIKKRTA</sequence>
<comment type="subcellular location">
    <subcellularLocation>
        <location evidence="1">Membrane</location>
        <topology evidence="1">Multi-pass membrane protein</topology>
    </subcellularLocation>
</comment>
<evidence type="ECO:0000256" key="9">
    <source>
        <dbReference type="SAM" id="SignalP"/>
    </source>
</evidence>
<protein>
    <submittedName>
        <fullName evidence="11">MFS general substrate transporter</fullName>
    </submittedName>
</protein>
<evidence type="ECO:0000256" key="4">
    <source>
        <dbReference type="ARBA" id="ARBA00022989"/>
    </source>
</evidence>
<feature type="transmembrane region" description="Helical" evidence="8">
    <location>
        <begin position="355"/>
        <end position="381"/>
    </location>
</feature>
<evidence type="ECO:0000313" key="11">
    <source>
        <dbReference type="EMBL" id="KAJ5116087.1"/>
    </source>
</evidence>
<gene>
    <name evidence="11" type="ORF">N7456_000435</name>
</gene>
<dbReference type="InterPro" id="IPR011701">
    <property type="entry name" value="MFS"/>
</dbReference>
<reference evidence="11" key="1">
    <citation type="submission" date="2022-11" db="EMBL/GenBank/DDBJ databases">
        <authorList>
            <person name="Petersen C."/>
        </authorList>
    </citation>
    <scope>NUCLEOTIDE SEQUENCE</scope>
    <source>
        <strain evidence="11">IBT 30069</strain>
    </source>
</reference>
<dbReference type="SUPFAM" id="SSF103473">
    <property type="entry name" value="MFS general substrate transporter"/>
    <property type="match status" value="1"/>
</dbReference>
<feature type="transmembrane region" description="Helical" evidence="8">
    <location>
        <begin position="179"/>
        <end position="204"/>
    </location>
</feature>
<reference evidence="11" key="2">
    <citation type="journal article" date="2023" name="IMA Fungus">
        <title>Comparative genomic study of the Penicillium genus elucidates a diverse pangenome and 15 lateral gene transfer events.</title>
        <authorList>
            <person name="Petersen C."/>
            <person name="Sorensen T."/>
            <person name="Nielsen M.R."/>
            <person name="Sondergaard T.E."/>
            <person name="Sorensen J.L."/>
            <person name="Fitzpatrick D.A."/>
            <person name="Frisvad J.C."/>
            <person name="Nielsen K.L."/>
        </authorList>
    </citation>
    <scope>NUCLEOTIDE SEQUENCE</scope>
    <source>
        <strain evidence="11">IBT 30069</strain>
    </source>
</reference>
<evidence type="ECO:0000256" key="7">
    <source>
        <dbReference type="SAM" id="MobiDB-lite"/>
    </source>
</evidence>
<dbReference type="EMBL" id="JAPQKH010000001">
    <property type="protein sequence ID" value="KAJ5116087.1"/>
    <property type="molecule type" value="Genomic_DNA"/>
</dbReference>
<feature type="transmembrane region" description="Helical" evidence="8">
    <location>
        <begin position="211"/>
        <end position="230"/>
    </location>
</feature>
<evidence type="ECO:0000256" key="8">
    <source>
        <dbReference type="SAM" id="Phobius"/>
    </source>
</evidence>
<feature type="transmembrane region" description="Helical" evidence="8">
    <location>
        <begin position="124"/>
        <end position="142"/>
    </location>
</feature>
<keyword evidence="3 8" id="KW-0812">Transmembrane</keyword>
<evidence type="ECO:0000256" key="2">
    <source>
        <dbReference type="ARBA" id="ARBA00007520"/>
    </source>
</evidence>
<feature type="transmembrane region" description="Helical" evidence="8">
    <location>
        <begin position="447"/>
        <end position="465"/>
    </location>
</feature>
<accession>A0A9W9KQX3</accession>
<feature type="transmembrane region" description="Helical" evidence="8">
    <location>
        <begin position="88"/>
        <end position="112"/>
    </location>
</feature>
<dbReference type="InterPro" id="IPR020846">
    <property type="entry name" value="MFS_dom"/>
</dbReference>
<dbReference type="PANTHER" id="PTHR23501">
    <property type="entry name" value="MAJOR FACILITATOR SUPERFAMILY"/>
    <property type="match status" value="1"/>
</dbReference>
<feature type="transmembrane region" description="Helical" evidence="8">
    <location>
        <begin position="154"/>
        <end position="173"/>
    </location>
</feature>
<keyword evidence="12" id="KW-1185">Reference proteome</keyword>
<feature type="compositionally biased region" description="Polar residues" evidence="7">
    <location>
        <begin position="57"/>
        <end position="70"/>
    </location>
</feature>
<comment type="similarity">
    <text evidence="2">Belongs to the major facilitator superfamily. TCR/Tet family.</text>
</comment>
<dbReference type="InterPro" id="IPR036259">
    <property type="entry name" value="MFS_trans_sf"/>
</dbReference>
<keyword evidence="4 8" id="KW-1133">Transmembrane helix</keyword>
<name>A0A9W9KQX3_9EURO</name>
<feature type="transmembrane region" description="Helical" evidence="8">
    <location>
        <begin position="486"/>
        <end position="507"/>
    </location>
</feature>
<keyword evidence="5 8" id="KW-0472">Membrane</keyword>
<evidence type="ECO:0000259" key="10">
    <source>
        <dbReference type="PROSITE" id="PS50850"/>
    </source>
</evidence>
<proteinExistence type="inferred from homology"/>